<dbReference type="Gene3D" id="3.90.950.20">
    <property type="entry name" value="CinA-like"/>
    <property type="match status" value="1"/>
</dbReference>
<dbReference type="InterPro" id="IPR008136">
    <property type="entry name" value="CinA_C"/>
</dbReference>
<reference evidence="2" key="1">
    <citation type="submission" date="2020-05" db="EMBL/GenBank/DDBJ databases">
        <authorList>
            <person name="Chiriac C."/>
            <person name="Salcher M."/>
            <person name="Ghai R."/>
            <person name="Kavagutti S V."/>
        </authorList>
    </citation>
    <scope>NUCLEOTIDE SEQUENCE</scope>
</reference>
<gene>
    <name evidence="2" type="ORF">UFOPK3554_00132</name>
</gene>
<protein>
    <submittedName>
        <fullName evidence="2">Unannotated protein</fullName>
    </submittedName>
</protein>
<organism evidence="2">
    <name type="scientific">freshwater metagenome</name>
    <dbReference type="NCBI Taxonomy" id="449393"/>
    <lineage>
        <taxon>unclassified sequences</taxon>
        <taxon>metagenomes</taxon>
        <taxon>ecological metagenomes</taxon>
    </lineage>
</organism>
<dbReference type="SUPFAM" id="SSF142433">
    <property type="entry name" value="CinA-like"/>
    <property type="match status" value="1"/>
</dbReference>
<dbReference type="EMBL" id="CAFBSG010000002">
    <property type="protein sequence ID" value="CAB5239203.1"/>
    <property type="molecule type" value="Genomic_DNA"/>
</dbReference>
<dbReference type="Pfam" id="PF02464">
    <property type="entry name" value="CinA"/>
    <property type="match status" value="1"/>
</dbReference>
<proteinExistence type="predicted"/>
<accession>A0A6J7XQ16</accession>
<evidence type="ECO:0000313" key="2">
    <source>
        <dbReference type="EMBL" id="CAB5239203.1"/>
    </source>
</evidence>
<feature type="domain" description="CinA C-terminal" evidence="1">
    <location>
        <begin position="10"/>
        <end position="157"/>
    </location>
</feature>
<dbReference type="NCBIfam" id="TIGR00199">
    <property type="entry name" value="PncC_domain"/>
    <property type="match status" value="1"/>
</dbReference>
<name>A0A6J7XQ16_9ZZZZ</name>
<dbReference type="InterPro" id="IPR036653">
    <property type="entry name" value="CinA-like_C"/>
</dbReference>
<dbReference type="AlphaFoldDB" id="A0A6J7XQ16"/>
<sequence length="164" mass="17076">MSLAPDSISLVREIIENLRHCEETLSTAESLTGGALSSAITSVPGASHVFLGGISAYTREVKEKFLLVPPSLIDEKNVVSEEVAIAMAQGALRTFNTTWAIATTGVAGPGPSGGVGAGTVWVAVAGPVNQVIELSLEGEREIVRNATVASAIATFARILRHRKP</sequence>
<evidence type="ECO:0000259" key="1">
    <source>
        <dbReference type="Pfam" id="PF02464"/>
    </source>
</evidence>